<dbReference type="InterPro" id="IPR036271">
    <property type="entry name" value="Tet_transcr_reg_TetR-rel_C_sf"/>
</dbReference>
<dbReference type="KEGG" id="cai:Caci_7871"/>
<evidence type="ECO:0000259" key="5">
    <source>
        <dbReference type="PROSITE" id="PS50977"/>
    </source>
</evidence>
<dbReference type="SUPFAM" id="SSF46689">
    <property type="entry name" value="Homeodomain-like"/>
    <property type="match status" value="1"/>
</dbReference>
<dbReference type="Gene3D" id="1.10.357.10">
    <property type="entry name" value="Tetracycline Repressor, domain 2"/>
    <property type="match status" value="1"/>
</dbReference>
<keyword evidence="1" id="KW-0805">Transcription regulation</keyword>
<dbReference type="EMBL" id="CP001700">
    <property type="protein sequence ID" value="ACU76694.1"/>
    <property type="molecule type" value="Genomic_DNA"/>
</dbReference>
<evidence type="ECO:0000256" key="4">
    <source>
        <dbReference type="PROSITE-ProRule" id="PRU00335"/>
    </source>
</evidence>
<dbReference type="PRINTS" id="PR00455">
    <property type="entry name" value="HTHTETR"/>
</dbReference>
<dbReference type="PROSITE" id="PS50977">
    <property type="entry name" value="HTH_TETR_2"/>
    <property type="match status" value="1"/>
</dbReference>
<evidence type="ECO:0000256" key="2">
    <source>
        <dbReference type="ARBA" id="ARBA00023125"/>
    </source>
</evidence>
<accession>C7QFB7</accession>
<keyword evidence="7" id="KW-1185">Reference proteome</keyword>
<dbReference type="eggNOG" id="COG1309">
    <property type="taxonomic scope" value="Bacteria"/>
</dbReference>
<dbReference type="HOGENOM" id="CLU_069356_33_0_11"/>
<evidence type="ECO:0000313" key="7">
    <source>
        <dbReference type="Proteomes" id="UP000000851"/>
    </source>
</evidence>
<evidence type="ECO:0000256" key="1">
    <source>
        <dbReference type="ARBA" id="ARBA00023015"/>
    </source>
</evidence>
<dbReference type="STRING" id="479433.Caci_7871"/>
<dbReference type="InterPro" id="IPR001647">
    <property type="entry name" value="HTH_TetR"/>
</dbReference>
<reference evidence="6 7" key="1">
    <citation type="journal article" date="2009" name="Stand. Genomic Sci.">
        <title>Complete genome sequence of Catenulispora acidiphila type strain (ID 139908).</title>
        <authorList>
            <person name="Copeland A."/>
            <person name="Lapidus A."/>
            <person name="Glavina Del Rio T."/>
            <person name="Nolan M."/>
            <person name="Lucas S."/>
            <person name="Chen F."/>
            <person name="Tice H."/>
            <person name="Cheng J.F."/>
            <person name="Bruce D."/>
            <person name="Goodwin L."/>
            <person name="Pitluck S."/>
            <person name="Mikhailova N."/>
            <person name="Pati A."/>
            <person name="Ivanova N."/>
            <person name="Mavromatis K."/>
            <person name="Chen A."/>
            <person name="Palaniappan K."/>
            <person name="Chain P."/>
            <person name="Land M."/>
            <person name="Hauser L."/>
            <person name="Chang Y.J."/>
            <person name="Jeffries C.D."/>
            <person name="Chertkov O."/>
            <person name="Brettin T."/>
            <person name="Detter J.C."/>
            <person name="Han C."/>
            <person name="Ali Z."/>
            <person name="Tindall B.J."/>
            <person name="Goker M."/>
            <person name="Bristow J."/>
            <person name="Eisen J.A."/>
            <person name="Markowitz V."/>
            <person name="Hugenholtz P."/>
            <person name="Kyrpides N.C."/>
            <person name="Klenk H.P."/>
        </authorList>
    </citation>
    <scope>NUCLEOTIDE SEQUENCE [LARGE SCALE GENOMIC DNA]</scope>
    <source>
        <strain evidence="7">DSM 44928 / JCM 14897 / NBRC 102108 / NRRL B-24433 / ID139908</strain>
    </source>
</reference>
<dbReference type="AlphaFoldDB" id="C7QFB7"/>
<dbReference type="Pfam" id="PF00440">
    <property type="entry name" value="TetR_N"/>
    <property type="match status" value="1"/>
</dbReference>
<dbReference type="RefSeq" id="WP_015796419.1">
    <property type="nucleotide sequence ID" value="NC_013131.1"/>
</dbReference>
<sequence>MAAENGRRRREYAPRVPIEQRRSDVLDAALRIVVREGHAAVTMEAVAAAAGVTKPVVYGVFPNREALLGDLLRREQAAALEQLVELLPTLRKGLNAGAHPADVLADALDGFLAAVRNAPERWSCIVVPMADMPAQFNAAREETRALVLASAEELGRWITRTFDAPPDLDPELIAHTVVTLAEMAARLVLTDPEKYEPARFVKGLRAAVGLVR</sequence>
<keyword evidence="3" id="KW-0804">Transcription</keyword>
<protein>
    <submittedName>
        <fullName evidence="6">Transcriptional regulator, TetR family</fullName>
    </submittedName>
</protein>
<dbReference type="GO" id="GO:0003700">
    <property type="term" value="F:DNA-binding transcription factor activity"/>
    <property type="evidence" value="ECO:0007669"/>
    <property type="project" value="TreeGrafter"/>
</dbReference>
<evidence type="ECO:0000256" key="3">
    <source>
        <dbReference type="ARBA" id="ARBA00023163"/>
    </source>
</evidence>
<proteinExistence type="predicted"/>
<dbReference type="InParanoid" id="C7QFB7"/>
<dbReference type="PANTHER" id="PTHR30055:SF234">
    <property type="entry name" value="HTH-TYPE TRANSCRIPTIONAL REGULATOR BETI"/>
    <property type="match status" value="1"/>
</dbReference>
<feature type="DNA-binding region" description="H-T-H motif" evidence="4">
    <location>
        <begin position="42"/>
        <end position="61"/>
    </location>
</feature>
<name>C7QFB7_CATAD</name>
<gene>
    <name evidence="6" type="ordered locus">Caci_7871</name>
</gene>
<dbReference type="InterPro" id="IPR050109">
    <property type="entry name" value="HTH-type_TetR-like_transc_reg"/>
</dbReference>
<evidence type="ECO:0000313" key="6">
    <source>
        <dbReference type="EMBL" id="ACU76694.1"/>
    </source>
</evidence>
<dbReference type="SUPFAM" id="SSF48498">
    <property type="entry name" value="Tetracyclin repressor-like, C-terminal domain"/>
    <property type="match status" value="1"/>
</dbReference>
<feature type="domain" description="HTH tetR-type" evidence="5">
    <location>
        <begin position="19"/>
        <end position="79"/>
    </location>
</feature>
<organism evidence="6 7">
    <name type="scientific">Catenulispora acidiphila (strain DSM 44928 / JCM 14897 / NBRC 102108 / NRRL B-24433 / ID139908)</name>
    <dbReference type="NCBI Taxonomy" id="479433"/>
    <lineage>
        <taxon>Bacteria</taxon>
        <taxon>Bacillati</taxon>
        <taxon>Actinomycetota</taxon>
        <taxon>Actinomycetes</taxon>
        <taxon>Catenulisporales</taxon>
        <taxon>Catenulisporaceae</taxon>
        <taxon>Catenulispora</taxon>
    </lineage>
</organism>
<dbReference type="InterPro" id="IPR009057">
    <property type="entry name" value="Homeodomain-like_sf"/>
</dbReference>
<dbReference type="PANTHER" id="PTHR30055">
    <property type="entry name" value="HTH-TYPE TRANSCRIPTIONAL REGULATOR RUTR"/>
    <property type="match status" value="1"/>
</dbReference>
<dbReference type="Proteomes" id="UP000000851">
    <property type="component" value="Chromosome"/>
</dbReference>
<keyword evidence="2 4" id="KW-0238">DNA-binding</keyword>
<dbReference type="GO" id="GO:0000976">
    <property type="term" value="F:transcription cis-regulatory region binding"/>
    <property type="evidence" value="ECO:0007669"/>
    <property type="project" value="TreeGrafter"/>
</dbReference>